<name>A0AAD7H394_9AGAR</name>
<dbReference type="Proteomes" id="UP001215598">
    <property type="component" value="Unassembled WGS sequence"/>
</dbReference>
<feature type="compositionally biased region" description="Basic and acidic residues" evidence="1">
    <location>
        <begin position="55"/>
        <end position="75"/>
    </location>
</feature>
<feature type="compositionally biased region" description="Basic residues" evidence="1">
    <location>
        <begin position="41"/>
        <end position="54"/>
    </location>
</feature>
<feature type="region of interest" description="Disordered" evidence="1">
    <location>
        <begin position="29"/>
        <end position="122"/>
    </location>
</feature>
<organism evidence="2 3">
    <name type="scientific">Mycena metata</name>
    <dbReference type="NCBI Taxonomy" id="1033252"/>
    <lineage>
        <taxon>Eukaryota</taxon>
        <taxon>Fungi</taxon>
        <taxon>Dikarya</taxon>
        <taxon>Basidiomycota</taxon>
        <taxon>Agaricomycotina</taxon>
        <taxon>Agaricomycetes</taxon>
        <taxon>Agaricomycetidae</taxon>
        <taxon>Agaricales</taxon>
        <taxon>Marasmiineae</taxon>
        <taxon>Mycenaceae</taxon>
        <taxon>Mycena</taxon>
    </lineage>
</organism>
<gene>
    <name evidence="2" type="ORF">B0H16DRAFT_1745259</name>
</gene>
<evidence type="ECO:0000313" key="2">
    <source>
        <dbReference type="EMBL" id="KAJ7711311.1"/>
    </source>
</evidence>
<sequence length="384" mass="42075">MSDDAPYYPMSNSMVRTAVKAGLGAIDQAVDDEGSSSPKVVVKRPLPKQKKPKVGSRESIDAAKEELKQQKKSASERGSPTHTTVGFEEKSDEAPTNTQPLQAQSSAITLSTPTPSPDIPSDIAAGWDRTYHPGLLLLLGTYTASPWDITTQDIAQLFHTTYPTSSYDIFARNNLVLKRSRDRLNNGRSWFPAQAHLVVQGFFSMFVMQYKFAGLKLAAIKQKVIQYFNETVLPEGHMMWSDPQLLPPDAPGYEPATGFCESEFVIGILSTFLQKTAGAAADWRCLSSAVALAGAALEKEFMMYSTGEYVSDGQQFSRDNVVYRPYVGGLVDDYQNNVKNFSICKWDHILKLCGSVPQAGPTSAPSMSTSRRALYVTSSPARGE</sequence>
<feature type="compositionally biased region" description="Low complexity" evidence="1">
    <location>
        <begin position="108"/>
        <end position="122"/>
    </location>
</feature>
<protein>
    <submittedName>
        <fullName evidence="2">Uncharacterized protein</fullName>
    </submittedName>
</protein>
<feature type="region of interest" description="Disordered" evidence="1">
    <location>
        <begin position="360"/>
        <end position="384"/>
    </location>
</feature>
<keyword evidence="3" id="KW-1185">Reference proteome</keyword>
<evidence type="ECO:0000313" key="3">
    <source>
        <dbReference type="Proteomes" id="UP001215598"/>
    </source>
</evidence>
<reference evidence="2" key="1">
    <citation type="submission" date="2023-03" db="EMBL/GenBank/DDBJ databases">
        <title>Massive genome expansion in bonnet fungi (Mycena s.s.) driven by repeated elements and novel gene families across ecological guilds.</title>
        <authorList>
            <consortium name="Lawrence Berkeley National Laboratory"/>
            <person name="Harder C.B."/>
            <person name="Miyauchi S."/>
            <person name="Viragh M."/>
            <person name="Kuo A."/>
            <person name="Thoen E."/>
            <person name="Andreopoulos B."/>
            <person name="Lu D."/>
            <person name="Skrede I."/>
            <person name="Drula E."/>
            <person name="Henrissat B."/>
            <person name="Morin E."/>
            <person name="Kohler A."/>
            <person name="Barry K."/>
            <person name="LaButti K."/>
            <person name="Morin E."/>
            <person name="Salamov A."/>
            <person name="Lipzen A."/>
            <person name="Mereny Z."/>
            <person name="Hegedus B."/>
            <person name="Baldrian P."/>
            <person name="Stursova M."/>
            <person name="Weitz H."/>
            <person name="Taylor A."/>
            <person name="Grigoriev I.V."/>
            <person name="Nagy L.G."/>
            <person name="Martin F."/>
            <person name="Kauserud H."/>
        </authorList>
    </citation>
    <scope>NUCLEOTIDE SEQUENCE</scope>
    <source>
        <strain evidence="2">CBHHK182m</strain>
    </source>
</reference>
<evidence type="ECO:0000256" key="1">
    <source>
        <dbReference type="SAM" id="MobiDB-lite"/>
    </source>
</evidence>
<comment type="caution">
    <text evidence="2">The sequence shown here is derived from an EMBL/GenBank/DDBJ whole genome shotgun (WGS) entry which is preliminary data.</text>
</comment>
<feature type="compositionally biased region" description="Polar residues" evidence="1">
    <location>
        <begin position="94"/>
        <end position="107"/>
    </location>
</feature>
<accession>A0AAD7H394</accession>
<dbReference type="EMBL" id="JARKIB010000399">
    <property type="protein sequence ID" value="KAJ7711311.1"/>
    <property type="molecule type" value="Genomic_DNA"/>
</dbReference>
<dbReference type="AlphaFoldDB" id="A0AAD7H394"/>
<proteinExistence type="predicted"/>